<keyword evidence="9" id="KW-1185">Reference proteome</keyword>
<keyword evidence="7" id="KW-0812">Transmembrane</keyword>
<evidence type="ECO:0000256" key="4">
    <source>
        <dbReference type="ARBA" id="ARBA00022679"/>
    </source>
</evidence>
<keyword evidence="7" id="KW-1133">Transmembrane helix</keyword>
<keyword evidence="5 7" id="KW-0472">Membrane</keyword>
<keyword evidence="3" id="KW-0997">Cell inner membrane</keyword>
<evidence type="ECO:0000256" key="7">
    <source>
        <dbReference type="SAM" id="Phobius"/>
    </source>
</evidence>
<name>A0A089NQL3_9HYPH</name>
<dbReference type="EC" id="2.3.1.-" evidence="8"/>
<dbReference type="PANTHER" id="PTHR30606">
    <property type="entry name" value="LIPID A BIOSYNTHESIS LAUROYL ACYLTRANSFERASE"/>
    <property type="match status" value="1"/>
</dbReference>
<dbReference type="Pfam" id="PF03279">
    <property type="entry name" value="Lip_A_acyltrans"/>
    <property type="match status" value="1"/>
</dbReference>
<dbReference type="GO" id="GO:0016746">
    <property type="term" value="F:acyltransferase activity"/>
    <property type="evidence" value="ECO:0007669"/>
    <property type="project" value="UniProtKB-KW"/>
</dbReference>
<evidence type="ECO:0000256" key="5">
    <source>
        <dbReference type="ARBA" id="ARBA00023136"/>
    </source>
</evidence>
<feature type="transmembrane region" description="Helical" evidence="7">
    <location>
        <begin position="123"/>
        <end position="143"/>
    </location>
</feature>
<dbReference type="EMBL" id="CP003811">
    <property type="protein sequence ID" value="AIQ88143.1"/>
    <property type="molecule type" value="Genomic_DNA"/>
</dbReference>
<keyword evidence="6 8" id="KW-0012">Acyltransferase</keyword>
<dbReference type="eggNOG" id="ENOG502ZHAT">
    <property type="taxonomic scope" value="Bacteria"/>
</dbReference>
<dbReference type="GO" id="GO:0009247">
    <property type="term" value="P:glycolipid biosynthetic process"/>
    <property type="evidence" value="ECO:0007669"/>
    <property type="project" value="UniProtKB-ARBA"/>
</dbReference>
<dbReference type="PANTHER" id="PTHR30606:SF10">
    <property type="entry name" value="PHOSPHATIDYLINOSITOL MANNOSIDE ACYLTRANSFERASE"/>
    <property type="match status" value="1"/>
</dbReference>
<dbReference type="InterPro" id="IPR004960">
    <property type="entry name" value="LipA_acyltrans"/>
</dbReference>
<dbReference type="KEGG" id="mor:MOC_0388"/>
<gene>
    <name evidence="8" type="ORF">MOC_0388</name>
</gene>
<dbReference type="STRING" id="693986.MOC_0388"/>
<accession>A0A089NQL3</accession>
<dbReference type="Proteomes" id="UP000029492">
    <property type="component" value="Chromosome"/>
</dbReference>
<comment type="subcellular location">
    <subcellularLocation>
        <location evidence="1">Cell inner membrane</location>
    </subcellularLocation>
</comment>
<organism evidence="8 9">
    <name type="scientific">Methylobacterium oryzae CBMB20</name>
    <dbReference type="NCBI Taxonomy" id="693986"/>
    <lineage>
        <taxon>Bacteria</taxon>
        <taxon>Pseudomonadati</taxon>
        <taxon>Pseudomonadota</taxon>
        <taxon>Alphaproteobacteria</taxon>
        <taxon>Hyphomicrobiales</taxon>
        <taxon>Methylobacteriaceae</taxon>
        <taxon>Methylobacterium</taxon>
    </lineage>
</organism>
<sequence length="305" mass="34029">MEPISGVSRKAALIAGLPLPLRRLALRTVFRVYAAVGRSPRSGLADRFERVLRLPRREARRLDREAAFHDALAELEWLALLTRSRAAIQRDLAHVVTQSPEVLRRIAASGEPVILAPLHMGPYVIGLLSILVTFFPGRSVLILRRRDDRPLETRVMERITEFGMPVRFLTVTDRAGYLPAIRYARRGAVIVVFADLPPRYGKPAPMPIFGLPTAFAFGIDSLAHLTGATVVPLAIGAEAGGALVVPRYPFAVQANDAHERGRVADLMRRHIETTIRERPEQWHFWPSLQEYLAAEDPPMPIERAA</sequence>
<keyword evidence="2" id="KW-1003">Cell membrane</keyword>
<keyword evidence="4 8" id="KW-0808">Transferase</keyword>
<dbReference type="RefSeq" id="WP_043755312.1">
    <property type="nucleotide sequence ID" value="NZ_CP003811.1"/>
</dbReference>
<evidence type="ECO:0000256" key="3">
    <source>
        <dbReference type="ARBA" id="ARBA00022519"/>
    </source>
</evidence>
<evidence type="ECO:0000313" key="8">
    <source>
        <dbReference type="EMBL" id="AIQ88143.1"/>
    </source>
</evidence>
<reference evidence="8 9" key="1">
    <citation type="journal article" date="2014" name="PLoS ONE">
        <title>Genome Information of Methylobacterium oryzae, a Plant-Probiotic Methylotroph in the Phyllosphere.</title>
        <authorList>
            <person name="Kwak M.J."/>
            <person name="Jeong H."/>
            <person name="Madhaiyan M."/>
            <person name="Lee Y."/>
            <person name="Sa T.M."/>
            <person name="Oh T.K."/>
            <person name="Kim J.F."/>
        </authorList>
    </citation>
    <scope>NUCLEOTIDE SEQUENCE [LARGE SCALE GENOMIC DNA]</scope>
    <source>
        <strain evidence="8 9">CBMB20</strain>
    </source>
</reference>
<evidence type="ECO:0000256" key="2">
    <source>
        <dbReference type="ARBA" id="ARBA00022475"/>
    </source>
</evidence>
<evidence type="ECO:0000313" key="9">
    <source>
        <dbReference type="Proteomes" id="UP000029492"/>
    </source>
</evidence>
<evidence type="ECO:0000256" key="6">
    <source>
        <dbReference type="ARBA" id="ARBA00023315"/>
    </source>
</evidence>
<dbReference type="HOGENOM" id="CLU_911571_0_0_5"/>
<protein>
    <submittedName>
        <fullName evidence="8">Lipid A biosynthesis acyltransferase</fullName>
        <ecNumber evidence="8">2.3.1.-</ecNumber>
    </submittedName>
</protein>
<proteinExistence type="predicted"/>
<dbReference type="GO" id="GO:0005886">
    <property type="term" value="C:plasma membrane"/>
    <property type="evidence" value="ECO:0007669"/>
    <property type="project" value="UniProtKB-SubCell"/>
</dbReference>
<evidence type="ECO:0000256" key="1">
    <source>
        <dbReference type="ARBA" id="ARBA00004533"/>
    </source>
</evidence>
<dbReference type="AlphaFoldDB" id="A0A089NQL3"/>